<dbReference type="AlphaFoldDB" id="A0A850DR11"/>
<dbReference type="Pfam" id="PF02683">
    <property type="entry name" value="DsbD_TM"/>
    <property type="match status" value="1"/>
</dbReference>
<gene>
    <name evidence="8" type="ORF">HP467_02290</name>
</gene>
<evidence type="ECO:0000313" key="9">
    <source>
        <dbReference type="Proteomes" id="UP000539146"/>
    </source>
</evidence>
<feature type="transmembrane region" description="Helical" evidence="6">
    <location>
        <begin position="12"/>
        <end position="36"/>
    </location>
</feature>
<proteinExistence type="inferred from homology"/>
<name>A0A850DR11_9MICO</name>
<evidence type="ECO:0000313" key="8">
    <source>
        <dbReference type="EMBL" id="NUU26945.1"/>
    </source>
</evidence>
<evidence type="ECO:0000256" key="2">
    <source>
        <dbReference type="ARBA" id="ARBA00006143"/>
    </source>
</evidence>
<sequence length="242" mass="25293">MNWQEAVFSGQMIAAIPIALFAGLISFASPCVLPLVPGYLGYVTGSVAASTTRRTIIGALLFVTGFGIVFIAYGALFGALGTWLVQWQDLIIRLLGVIVIVMGAAFIGLLRPLQRTVRTSWRPPTGLTSAPLLGATFGLGWTPCFGPTLATITALSLDAGTAGRGALLGLAYCLGLGIPFVLIAAGLGWAKNTVRFLRTHIRAVNIIGGAILILTGAAMVTGVWTRIMYAMQALISGTTMPI</sequence>
<dbReference type="RefSeq" id="WP_175325090.1">
    <property type="nucleotide sequence ID" value="NZ_BAAAWP010000001.1"/>
</dbReference>
<dbReference type="EMBL" id="JABMCG010000067">
    <property type="protein sequence ID" value="NUU26945.1"/>
    <property type="molecule type" value="Genomic_DNA"/>
</dbReference>
<dbReference type="GO" id="GO:0017004">
    <property type="term" value="P:cytochrome complex assembly"/>
    <property type="evidence" value="ECO:0007669"/>
    <property type="project" value="InterPro"/>
</dbReference>
<feature type="transmembrane region" description="Helical" evidence="6">
    <location>
        <begin position="202"/>
        <end position="224"/>
    </location>
</feature>
<dbReference type="InterPro" id="IPR003834">
    <property type="entry name" value="Cyt_c_assmbl_TM_dom"/>
</dbReference>
<feature type="transmembrane region" description="Helical" evidence="6">
    <location>
        <begin position="90"/>
        <end position="110"/>
    </location>
</feature>
<feature type="domain" description="Cytochrome C biogenesis protein transmembrane" evidence="7">
    <location>
        <begin position="14"/>
        <end position="188"/>
    </location>
</feature>
<comment type="subcellular location">
    <subcellularLocation>
        <location evidence="1">Membrane</location>
        <topology evidence="1">Multi-pass membrane protein</topology>
    </subcellularLocation>
</comment>
<evidence type="ECO:0000256" key="1">
    <source>
        <dbReference type="ARBA" id="ARBA00004141"/>
    </source>
</evidence>
<accession>A0A850DR11</accession>
<evidence type="ECO:0000256" key="3">
    <source>
        <dbReference type="ARBA" id="ARBA00022692"/>
    </source>
</evidence>
<dbReference type="GO" id="GO:0016020">
    <property type="term" value="C:membrane"/>
    <property type="evidence" value="ECO:0007669"/>
    <property type="project" value="UniProtKB-SubCell"/>
</dbReference>
<reference evidence="8 9" key="1">
    <citation type="submission" date="2020-05" db="EMBL/GenBank/DDBJ databases">
        <title>Genome Sequencing of Type Strains.</title>
        <authorList>
            <person name="Lemaire J.F."/>
            <person name="Inderbitzin P."/>
            <person name="Gregorio O.A."/>
            <person name="Collins S.B."/>
            <person name="Wespe N."/>
            <person name="Knight-Connoni V."/>
        </authorList>
    </citation>
    <scope>NUCLEOTIDE SEQUENCE [LARGE SCALE GENOMIC DNA]</scope>
    <source>
        <strain evidence="8 9">DSM 20512</strain>
    </source>
</reference>
<evidence type="ECO:0000256" key="5">
    <source>
        <dbReference type="ARBA" id="ARBA00023136"/>
    </source>
</evidence>
<dbReference type="Proteomes" id="UP000539146">
    <property type="component" value="Unassembled WGS sequence"/>
</dbReference>
<dbReference type="PANTHER" id="PTHR31272:SF4">
    <property type="entry name" value="CYTOCHROME C-TYPE BIOGENESIS PROTEIN HI_1454-RELATED"/>
    <property type="match status" value="1"/>
</dbReference>
<feature type="transmembrane region" description="Helical" evidence="6">
    <location>
        <begin position="169"/>
        <end position="190"/>
    </location>
</feature>
<dbReference type="PANTHER" id="PTHR31272">
    <property type="entry name" value="CYTOCHROME C-TYPE BIOGENESIS PROTEIN HI_1454-RELATED"/>
    <property type="match status" value="1"/>
</dbReference>
<comment type="caution">
    <text evidence="8">The sequence shown here is derived from an EMBL/GenBank/DDBJ whole genome shotgun (WGS) entry which is preliminary data.</text>
</comment>
<evidence type="ECO:0000256" key="6">
    <source>
        <dbReference type="SAM" id="Phobius"/>
    </source>
</evidence>
<protein>
    <submittedName>
        <fullName evidence="8">Cytochrome c biogenesis protein CcdA</fullName>
    </submittedName>
</protein>
<comment type="similarity">
    <text evidence="2">Belongs to the DsbD family.</text>
</comment>
<evidence type="ECO:0000259" key="7">
    <source>
        <dbReference type="Pfam" id="PF02683"/>
    </source>
</evidence>
<keyword evidence="5 6" id="KW-0472">Membrane</keyword>
<dbReference type="InterPro" id="IPR051790">
    <property type="entry name" value="Cytochrome_c-biogenesis_DsbD"/>
</dbReference>
<feature type="transmembrane region" description="Helical" evidence="6">
    <location>
        <begin position="131"/>
        <end position="157"/>
    </location>
</feature>
<keyword evidence="3 6" id="KW-0812">Transmembrane</keyword>
<evidence type="ECO:0000256" key="4">
    <source>
        <dbReference type="ARBA" id="ARBA00022989"/>
    </source>
</evidence>
<feature type="transmembrane region" description="Helical" evidence="6">
    <location>
        <begin position="57"/>
        <end position="84"/>
    </location>
</feature>
<keyword evidence="4 6" id="KW-1133">Transmembrane helix</keyword>
<organism evidence="8 9">
    <name type="scientific">Curtobacterium citreum</name>
    <dbReference type="NCBI Taxonomy" id="2036"/>
    <lineage>
        <taxon>Bacteria</taxon>
        <taxon>Bacillati</taxon>
        <taxon>Actinomycetota</taxon>
        <taxon>Actinomycetes</taxon>
        <taxon>Micrococcales</taxon>
        <taxon>Microbacteriaceae</taxon>
        <taxon>Curtobacterium</taxon>
    </lineage>
</organism>